<protein>
    <submittedName>
        <fullName evidence="2">Uncharacterized protein</fullName>
    </submittedName>
</protein>
<organism evidence="2 3">
    <name type="scientific">Ramlibacter tataouinensis</name>
    <dbReference type="NCBI Taxonomy" id="94132"/>
    <lineage>
        <taxon>Bacteria</taxon>
        <taxon>Pseudomonadati</taxon>
        <taxon>Pseudomonadota</taxon>
        <taxon>Betaproteobacteria</taxon>
        <taxon>Burkholderiales</taxon>
        <taxon>Comamonadaceae</taxon>
        <taxon>Ramlibacter</taxon>
    </lineage>
</organism>
<sequence length="175" mass="17856">MVEFMTLLQGAFDGATVLLQSTLAMVVTVATFLALAPVTASRPAWRALLFCACALAVGWVQRPLPADAIAAGVSLVLGAGTAAGLRWRGWAAWAVLVLGGAAAGISGKMQTASWEEGLGAALLLLLLAFVMILAGRIAMPARLSGASALARRMSGAWVAALGVLMLALWIRGQGG</sequence>
<keyword evidence="1" id="KW-0472">Membrane</keyword>
<feature type="transmembrane region" description="Helical" evidence="1">
    <location>
        <begin position="43"/>
        <end position="60"/>
    </location>
</feature>
<evidence type="ECO:0000313" key="3">
    <source>
        <dbReference type="Proteomes" id="UP000070433"/>
    </source>
</evidence>
<accession>A0A127JNJ3</accession>
<gene>
    <name evidence="2" type="ORF">UC35_00125</name>
</gene>
<proteinExistence type="predicted"/>
<feature type="transmembrane region" description="Helical" evidence="1">
    <location>
        <begin position="90"/>
        <end position="106"/>
    </location>
</feature>
<feature type="transmembrane region" description="Helical" evidence="1">
    <location>
        <begin position="118"/>
        <end position="137"/>
    </location>
</feature>
<evidence type="ECO:0000313" key="2">
    <source>
        <dbReference type="EMBL" id="AMO21566.1"/>
    </source>
</evidence>
<name>A0A127JNJ3_9BURK</name>
<keyword evidence="3" id="KW-1185">Reference proteome</keyword>
<evidence type="ECO:0000256" key="1">
    <source>
        <dbReference type="SAM" id="Phobius"/>
    </source>
</evidence>
<keyword evidence="1" id="KW-1133">Transmembrane helix</keyword>
<dbReference type="AlphaFoldDB" id="A0A127JNJ3"/>
<dbReference type="EMBL" id="CP010951">
    <property type="protein sequence ID" value="AMO21566.1"/>
    <property type="molecule type" value="Genomic_DNA"/>
</dbReference>
<feature type="transmembrane region" description="Helical" evidence="1">
    <location>
        <begin position="149"/>
        <end position="170"/>
    </location>
</feature>
<keyword evidence="1" id="KW-0812">Transmembrane</keyword>
<feature type="transmembrane region" description="Helical" evidence="1">
    <location>
        <begin position="66"/>
        <end position="85"/>
    </location>
</feature>
<reference evidence="2 3" key="1">
    <citation type="journal article" date="2014" name="Int. J. Syst. Evol. Microbiol.">
        <title>Ramlibacter solisilvae sp. nov., isolated from forest soil, and emended description of the genus Ramlibacter.</title>
        <authorList>
            <person name="Lee H.J."/>
            <person name="Lee S.H."/>
            <person name="Lee S.S."/>
            <person name="Lee J.S."/>
            <person name="Kim Y."/>
            <person name="Kim S.C."/>
            <person name="Jeon C.O."/>
        </authorList>
    </citation>
    <scope>NUCLEOTIDE SEQUENCE [LARGE SCALE GENOMIC DNA]</scope>
    <source>
        <strain evidence="2 3">5-10</strain>
    </source>
</reference>
<feature type="transmembrane region" description="Helical" evidence="1">
    <location>
        <begin position="15"/>
        <end position="36"/>
    </location>
</feature>
<dbReference type="Proteomes" id="UP000070433">
    <property type="component" value="Chromosome"/>
</dbReference>